<reference evidence="2" key="1">
    <citation type="journal article" date="2023" name="Plant J.">
        <title>Genome sequences and population genomics provide insights into the demographic history, inbreeding, and mutation load of two 'living fossil' tree species of Dipteronia.</title>
        <authorList>
            <person name="Feng Y."/>
            <person name="Comes H.P."/>
            <person name="Chen J."/>
            <person name="Zhu S."/>
            <person name="Lu R."/>
            <person name="Zhang X."/>
            <person name="Li P."/>
            <person name="Qiu J."/>
            <person name="Olsen K.M."/>
            <person name="Qiu Y."/>
        </authorList>
    </citation>
    <scope>NUCLEOTIDE SEQUENCE</scope>
    <source>
        <strain evidence="2">NBL</strain>
    </source>
</reference>
<comment type="caution">
    <text evidence="2">The sequence shown here is derived from an EMBL/GenBank/DDBJ whole genome shotgun (WGS) entry which is preliminary data.</text>
</comment>
<dbReference type="EMBL" id="JANJYJ010000007">
    <property type="protein sequence ID" value="KAK3198429.1"/>
    <property type="molecule type" value="Genomic_DNA"/>
</dbReference>
<proteinExistence type="predicted"/>
<dbReference type="PANTHER" id="PTHR47587">
    <property type="entry name" value="OS05G0103500 PROTEIN"/>
    <property type="match status" value="1"/>
</dbReference>
<feature type="region of interest" description="Disordered" evidence="1">
    <location>
        <begin position="52"/>
        <end position="92"/>
    </location>
</feature>
<evidence type="ECO:0000313" key="3">
    <source>
        <dbReference type="Proteomes" id="UP001281410"/>
    </source>
</evidence>
<dbReference type="Proteomes" id="UP001281410">
    <property type="component" value="Unassembled WGS sequence"/>
</dbReference>
<evidence type="ECO:0000256" key="1">
    <source>
        <dbReference type="SAM" id="MobiDB-lite"/>
    </source>
</evidence>
<accession>A0AAE0DZI0</accession>
<name>A0AAE0DZI0_9ROSI</name>
<dbReference type="PANTHER" id="PTHR47587:SF2">
    <property type="entry name" value="OS05G0103500 PROTEIN"/>
    <property type="match status" value="1"/>
</dbReference>
<dbReference type="AlphaFoldDB" id="A0AAE0DZI0"/>
<protein>
    <submittedName>
        <fullName evidence="2">Uncharacterized protein</fullName>
    </submittedName>
</protein>
<keyword evidence="3" id="KW-1185">Reference proteome</keyword>
<sequence length="116" mass="12469">MHQTQPEAVSGVGIGIIPEWGQNVAADDILGSALPCPVLLVPTLSIEDGEKLKKKTKKTKTKISREPQQPQTMVNQKQVLDDPKTQKGAVPPGWPLQPPLFLLVSLSAQSAELDAI</sequence>
<organism evidence="2 3">
    <name type="scientific">Dipteronia sinensis</name>
    <dbReference type="NCBI Taxonomy" id="43782"/>
    <lineage>
        <taxon>Eukaryota</taxon>
        <taxon>Viridiplantae</taxon>
        <taxon>Streptophyta</taxon>
        <taxon>Embryophyta</taxon>
        <taxon>Tracheophyta</taxon>
        <taxon>Spermatophyta</taxon>
        <taxon>Magnoliopsida</taxon>
        <taxon>eudicotyledons</taxon>
        <taxon>Gunneridae</taxon>
        <taxon>Pentapetalae</taxon>
        <taxon>rosids</taxon>
        <taxon>malvids</taxon>
        <taxon>Sapindales</taxon>
        <taxon>Sapindaceae</taxon>
        <taxon>Hippocastanoideae</taxon>
        <taxon>Acereae</taxon>
        <taxon>Dipteronia</taxon>
    </lineage>
</organism>
<feature type="compositionally biased region" description="Basic residues" evidence="1">
    <location>
        <begin position="52"/>
        <end position="62"/>
    </location>
</feature>
<gene>
    <name evidence="2" type="ORF">Dsin_021844</name>
</gene>
<feature type="compositionally biased region" description="Polar residues" evidence="1">
    <location>
        <begin position="66"/>
        <end position="78"/>
    </location>
</feature>
<evidence type="ECO:0000313" key="2">
    <source>
        <dbReference type="EMBL" id="KAK3198429.1"/>
    </source>
</evidence>